<keyword evidence="3" id="KW-0862">Zinc</keyword>
<keyword evidence="1" id="KW-0479">Metal-binding</keyword>
<evidence type="ECO:0000256" key="3">
    <source>
        <dbReference type="ARBA" id="ARBA00022833"/>
    </source>
</evidence>
<feature type="region of interest" description="Disordered" evidence="5">
    <location>
        <begin position="1"/>
        <end position="21"/>
    </location>
</feature>
<dbReference type="InterPro" id="IPR050869">
    <property type="entry name" value="H3K4_H4K5_MeTrfase"/>
</dbReference>
<comment type="caution">
    <text evidence="8">The sequence shown here is derived from an EMBL/GenBank/DDBJ whole genome shotgun (WGS) entry which is preliminary data.</text>
</comment>
<name>A0AAE0LVJ5_9PEZI</name>
<reference evidence="8" key="1">
    <citation type="journal article" date="2023" name="Mol. Phylogenet. Evol.">
        <title>Genome-scale phylogeny and comparative genomics of the fungal order Sordariales.</title>
        <authorList>
            <person name="Hensen N."/>
            <person name="Bonometti L."/>
            <person name="Westerberg I."/>
            <person name="Brannstrom I.O."/>
            <person name="Guillou S."/>
            <person name="Cros-Aarteil S."/>
            <person name="Calhoun S."/>
            <person name="Haridas S."/>
            <person name="Kuo A."/>
            <person name="Mondo S."/>
            <person name="Pangilinan J."/>
            <person name="Riley R."/>
            <person name="LaButti K."/>
            <person name="Andreopoulos B."/>
            <person name="Lipzen A."/>
            <person name="Chen C."/>
            <person name="Yan M."/>
            <person name="Daum C."/>
            <person name="Ng V."/>
            <person name="Clum A."/>
            <person name="Steindorff A."/>
            <person name="Ohm R.A."/>
            <person name="Martin F."/>
            <person name="Silar P."/>
            <person name="Natvig D.O."/>
            <person name="Lalanne C."/>
            <person name="Gautier V."/>
            <person name="Ament-Velasquez S.L."/>
            <person name="Kruys A."/>
            <person name="Hutchinson M.I."/>
            <person name="Powell A.J."/>
            <person name="Barry K."/>
            <person name="Miller A.N."/>
            <person name="Grigoriev I.V."/>
            <person name="Debuchy R."/>
            <person name="Gladieux P."/>
            <person name="Hiltunen Thoren M."/>
            <person name="Johannesson H."/>
        </authorList>
    </citation>
    <scope>NUCLEOTIDE SEQUENCE</scope>
    <source>
        <strain evidence="8">CBS 168.71</strain>
    </source>
</reference>
<dbReference type="GO" id="GO:0005634">
    <property type="term" value="C:nucleus"/>
    <property type="evidence" value="ECO:0007669"/>
    <property type="project" value="TreeGrafter"/>
</dbReference>
<feature type="domain" description="MYND-type" evidence="7">
    <location>
        <begin position="58"/>
        <end position="118"/>
    </location>
</feature>
<evidence type="ECO:0000256" key="4">
    <source>
        <dbReference type="PROSITE-ProRule" id="PRU00134"/>
    </source>
</evidence>
<dbReference type="PANTHER" id="PTHR12197:SF251">
    <property type="entry name" value="EG:BACR7C10.4 PROTEIN"/>
    <property type="match status" value="1"/>
</dbReference>
<dbReference type="Pfam" id="PF01753">
    <property type="entry name" value="zf-MYND"/>
    <property type="match status" value="1"/>
</dbReference>
<dbReference type="InterPro" id="IPR046341">
    <property type="entry name" value="SET_dom_sf"/>
</dbReference>
<dbReference type="SUPFAM" id="SSF144232">
    <property type="entry name" value="HIT/MYND zinc finger-like"/>
    <property type="match status" value="1"/>
</dbReference>
<dbReference type="AlphaFoldDB" id="A0AAE0LVJ5"/>
<evidence type="ECO:0000259" key="6">
    <source>
        <dbReference type="PROSITE" id="PS50280"/>
    </source>
</evidence>
<dbReference type="SUPFAM" id="SSF82199">
    <property type="entry name" value="SET domain"/>
    <property type="match status" value="1"/>
</dbReference>
<evidence type="ECO:0000313" key="9">
    <source>
        <dbReference type="Proteomes" id="UP001278766"/>
    </source>
</evidence>
<evidence type="ECO:0000256" key="5">
    <source>
        <dbReference type="SAM" id="MobiDB-lite"/>
    </source>
</evidence>
<dbReference type="Gene3D" id="1.10.220.160">
    <property type="match status" value="1"/>
</dbReference>
<keyword evidence="9" id="KW-1185">Reference proteome</keyword>
<dbReference type="Gene3D" id="6.10.140.2220">
    <property type="match status" value="1"/>
</dbReference>
<reference evidence="8" key="2">
    <citation type="submission" date="2023-06" db="EMBL/GenBank/DDBJ databases">
        <authorList>
            <consortium name="Lawrence Berkeley National Laboratory"/>
            <person name="Haridas S."/>
            <person name="Hensen N."/>
            <person name="Bonometti L."/>
            <person name="Westerberg I."/>
            <person name="Brannstrom I.O."/>
            <person name="Guillou S."/>
            <person name="Cros-Aarteil S."/>
            <person name="Calhoun S."/>
            <person name="Kuo A."/>
            <person name="Mondo S."/>
            <person name="Pangilinan J."/>
            <person name="Riley R."/>
            <person name="Labutti K."/>
            <person name="Andreopoulos B."/>
            <person name="Lipzen A."/>
            <person name="Chen C."/>
            <person name="Yanf M."/>
            <person name="Daum C."/>
            <person name="Ng V."/>
            <person name="Clum A."/>
            <person name="Steindorff A."/>
            <person name="Ohm R."/>
            <person name="Martin F."/>
            <person name="Silar P."/>
            <person name="Natvig D."/>
            <person name="Lalanne C."/>
            <person name="Gautier V."/>
            <person name="Ament-Velasquez S.L."/>
            <person name="Kruys A."/>
            <person name="Hutchinson M.I."/>
            <person name="Powell A.J."/>
            <person name="Barry K."/>
            <person name="Miller A.N."/>
            <person name="Grigoriev I.V."/>
            <person name="Debuchy R."/>
            <person name="Gladieux P."/>
            <person name="Thoren M.H."/>
            <person name="Johannesson H."/>
        </authorList>
    </citation>
    <scope>NUCLEOTIDE SEQUENCE</scope>
    <source>
        <strain evidence="8">CBS 168.71</strain>
    </source>
</reference>
<evidence type="ECO:0008006" key="10">
    <source>
        <dbReference type="Google" id="ProtNLM"/>
    </source>
</evidence>
<feature type="domain" description="SET" evidence="6">
    <location>
        <begin position="165"/>
        <end position="296"/>
    </location>
</feature>
<dbReference type="PROSITE" id="PS50280">
    <property type="entry name" value="SET"/>
    <property type="match status" value="1"/>
</dbReference>
<keyword evidence="2 4" id="KW-0863">Zinc-finger</keyword>
<organism evidence="8 9">
    <name type="scientific">Chaetomium fimeti</name>
    <dbReference type="NCBI Taxonomy" id="1854472"/>
    <lineage>
        <taxon>Eukaryota</taxon>
        <taxon>Fungi</taxon>
        <taxon>Dikarya</taxon>
        <taxon>Ascomycota</taxon>
        <taxon>Pezizomycotina</taxon>
        <taxon>Sordariomycetes</taxon>
        <taxon>Sordariomycetidae</taxon>
        <taxon>Sordariales</taxon>
        <taxon>Chaetomiaceae</taxon>
        <taxon>Chaetomium</taxon>
    </lineage>
</organism>
<dbReference type="RefSeq" id="XP_062662439.1">
    <property type="nucleotide sequence ID" value="XM_062808889.1"/>
</dbReference>
<dbReference type="Pfam" id="PF00856">
    <property type="entry name" value="SET"/>
    <property type="match status" value="1"/>
</dbReference>
<dbReference type="Proteomes" id="UP001278766">
    <property type="component" value="Unassembled WGS sequence"/>
</dbReference>
<dbReference type="GO" id="GO:0008270">
    <property type="term" value="F:zinc ion binding"/>
    <property type="evidence" value="ECO:0007669"/>
    <property type="project" value="UniProtKB-KW"/>
</dbReference>
<evidence type="ECO:0000256" key="1">
    <source>
        <dbReference type="ARBA" id="ARBA00022723"/>
    </source>
</evidence>
<feature type="region of interest" description="Disordered" evidence="5">
    <location>
        <begin position="64"/>
        <end position="85"/>
    </location>
</feature>
<proteinExistence type="predicted"/>
<accession>A0AAE0LVJ5</accession>
<dbReference type="CDD" id="cd20071">
    <property type="entry name" value="SET_SMYD"/>
    <property type="match status" value="1"/>
</dbReference>
<dbReference type="GeneID" id="87845837"/>
<evidence type="ECO:0000313" key="8">
    <source>
        <dbReference type="EMBL" id="KAK3298925.1"/>
    </source>
</evidence>
<evidence type="ECO:0000259" key="7">
    <source>
        <dbReference type="PROSITE" id="PS50865"/>
    </source>
</evidence>
<protein>
    <recommendedName>
        <fullName evidence="10">Suppressor of anucleate metulae protein B</fullName>
    </recommendedName>
</protein>
<sequence>MPPQLPPTLRIHHNPDPTAPKRRSLLATTALPTPGTTIATFTTPLLALPDGASMRTTCNYCLRTPTSTGPNPTSGTPTSPSGTQPPFSLKACTACKAAVYCDPACQRAHWKAGHKGECGVFGRVRAQAGRDWLPTPVRAVAQVLLLLHQGGGGAAAARVREAFGWGVKGKEGEGKGKEGGGDDGVVLEGNVEGFRKDGEVWRDMELQAKGAVVYAGLGEGEEVLKQAREVLCKIQTNAFNRLDADTGMTGIFLDAGLAMVNHSCVPNAFIGFDKRTAVLRTERPIQEGEEITISYIDNTLPKTARREALRLYHFECDCPRCKDDLDVYEVCQSSPDIRLNSFSLQPDLAKLRNPSIDRSKVSKAEIDAIYKKWQALTVPEGNDEEDHLRLAQARWEVCRPLVEAGMWAVEPLPTTIGQLAMSWQTSYKMVVYALPLLCFISTECDPIKLVAPFMPWRIKGVMGIVMLLAVTGEFTASGELATRCTHEGIVGTLAMADQVSMCEALLRLAIHHGSIGASEDWGVLKEAKAMLADLESLEGREQESKLLRAWARDPEDPEGAAFFESQVLGPIKALSSFAVETLEAMLDGKSLVKR</sequence>
<dbReference type="EMBL" id="JAUEPN010000002">
    <property type="protein sequence ID" value="KAK3298925.1"/>
    <property type="molecule type" value="Genomic_DNA"/>
</dbReference>
<gene>
    <name evidence="8" type="ORF">B0H64DRAFT_85711</name>
</gene>
<evidence type="ECO:0000256" key="2">
    <source>
        <dbReference type="ARBA" id="ARBA00022771"/>
    </source>
</evidence>
<dbReference type="InterPro" id="IPR002893">
    <property type="entry name" value="Znf_MYND"/>
</dbReference>
<dbReference type="PROSITE" id="PS50865">
    <property type="entry name" value="ZF_MYND_2"/>
    <property type="match status" value="1"/>
</dbReference>
<dbReference type="InterPro" id="IPR001214">
    <property type="entry name" value="SET_dom"/>
</dbReference>
<dbReference type="PANTHER" id="PTHR12197">
    <property type="entry name" value="HISTONE-LYSINE N-METHYLTRANSFERASE SMYD"/>
    <property type="match status" value="1"/>
</dbReference>
<dbReference type="Gene3D" id="2.170.270.10">
    <property type="entry name" value="SET domain"/>
    <property type="match status" value="1"/>
</dbReference>